<feature type="compositionally biased region" description="Polar residues" evidence="1">
    <location>
        <begin position="52"/>
        <end position="69"/>
    </location>
</feature>
<evidence type="ECO:0000259" key="3">
    <source>
        <dbReference type="Pfam" id="PF13511"/>
    </source>
</evidence>
<dbReference type="Pfam" id="PF13511">
    <property type="entry name" value="DUF4124"/>
    <property type="match status" value="1"/>
</dbReference>
<feature type="signal peptide" evidence="2">
    <location>
        <begin position="1"/>
        <end position="22"/>
    </location>
</feature>
<dbReference type="EMBL" id="QFXC01000011">
    <property type="protein sequence ID" value="RDH82811.1"/>
    <property type="molecule type" value="Genomic_DNA"/>
</dbReference>
<proteinExistence type="predicted"/>
<feature type="chain" id="PRO_5016985163" description="DUF4124 domain-containing protein" evidence="2">
    <location>
        <begin position="23"/>
        <end position="184"/>
    </location>
</feature>
<feature type="region of interest" description="Disordered" evidence="1">
    <location>
        <begin position="38"/>
        <end position="75"/>
    </location>
</feature>
<evidence type="ECO:0000256" key="2">
    <source>
        <dbReference type="SAM" id="SignalP"/>
    </source>
</evidence>
<gene>
    <name evidence="4" type="ORF">DIZ80_11090</name>
</gene>
<keyword evidence="5" id="KW-1185">Reference proteome</keyword>
<dbReference type="AlphaFoldDB" id="A0A370DD55"/>
<name>A0A370DD55_9GAMM</name>
<reference evidence="4 5" key="1">
    <citation type="journal article" date="2018" name="ISME J.">
        <title>Endosymbiont genomes yield clues of tubeworm success.</title>
        <authorList>
            <person name="Li Y."/>
            <person name="Liles M.R."/>
            <person name="Halanych K.M."/>
        </authorList>
    </citation>
    <scope>NUCLEOTIDE SEQUENCE [LARGE SCALE GENOMIC DNA]</scope>
    <source>
        <strain evidence="4">A1464</strain>
    </source>
</reference>
<protein>
    <recommendedName>
        <fullName evidence="3">DUF4124 domain-containing protein</fullName>
    </recommendedName>
</protein>
<evidence type="ECO:0000313" key="4">
    <source>
        <dbReference type="EMBL" id="RDH82811.1"/>
    </source>
</evidence>
<accession>A0A370DD55</accession>
<evidence type="ECO:0000256" key="1">
    <source>
        <dbReference type="SAM" id="MobiDB-lite"/>
    </source>
</evidence>
<dbReference type="Proteomes" id="UP000254266">
    <property type="component" value="Unassembled WGS sequence"/>
</dbReference>
<evidence type="ECO:0000313" key="5">
    <source>
        <dbReference type="Proteomes" id="UP000254266"/>
    </source>
</evidence>
<comment type="caution">
    <text evidence="4">The sequence shown here is derived from an EMBL/GenBank/DDBJ whole genome shotgun (WGS) entry which is preliminary data.</text>
</comment>
<keyword evidence="2" id="KW-0732">Signal</keyword>
<organism evidence="4 5">
    <name type="scientific">endosymbiont of Galathealinum brachiosum</name>
    <dbReference type="NCBI Taxonomy" id="2200906"/>
    <lineage>
        <taxon>Bacteria</taxon>
        <taxon>Pseudomonadati</taxon>
        <taxon>Pseudomonadota</taxon>
        <taxon>Gammaproteobacteria</taxon>
        <taxon>sulfur-oxidizing symbionts</taxon>
    </lineage>
</organism>
<sequence length="184" mass="20456">MNKLILLITPVLLTFNTSNTLAEMYKWVDQEGNISYSDQPPFKGAETLDTPALTTMPSTSTPENNSTAPQVEDDAKEEVTKYSYLKITSPENDGTIRNNEGNFSISITVKPPLNTSQGHYFSVSMDGNTVHNKLTTSSTSMKNIDRGTHKLSVSVKNKKGKTLRKSKVTTIHLHRQSAIRKQPR</sequence>
<dbReference type="InterPro" id="IPR025392">
    <property type="entry name" value="DUF4124"/>
</dbReference>
<feature type="domain" description="DUF4124" evidence="3">
    <location>
        <begin position="17"/>
        <end position="60"/>
    </location>
</feature>